<sequence length="182" mass="20736">MFGKSSIVRVGPAINSRTFGFRNSEKSWKEIFVERDFRSKIYGTLDSVVRSGTWKKVWPLHHSRPLGCTIRAVRSRYETVGCWGTDGINCRALAGGFINCGGQWRGSYLFEIRGPQNQNVEFRLWEHEGPITSLALDLTRIYSGSWDMTVEYGIAPCNTYSIARSHTGDSFYRRGGWCNTYV</sequence>
<dbReference type="PANTHER" id="PTHR19855">
    <property type="entry name" value="WD40 REPEAT PROTEIN 12, 37"/>
    <property type="match status" value="1"/>
</dbReference>
<dbReference type="EMBL" id="JAEACU010000002">
    <property type="protein sequence ID" value="KAH7541902.1"/>
    <property type="molecule type" value="Genomic_DNA"/>
</dbReference>
<dbReference type="Proteomes" id="UP000813462">
    <property type="component" value="Unassembled WGS sequence"/>
</dbReference>
<organism evidence="1 2">
    <name type="scientific">Ziziphus jujuba var. spinosa</name>
    <dbReference type="NCBI Taxonomy" id="714518"/>
    <lineage>
        <taxon>Eukaryota</taxon>
        <taxon>Viridiplantae</taxon>
        <taxon>Streptophyta</taxon>
        <taxon>Embryophyta</taxon>
        <taxon>Tracheophyta</taxon>
        <taxon>Spermatophyta</taxon>
        <taxon>Magnoliopsida</taxon>
        <taxon>eudicotyledons</taxon>
        <taxon>Gunneridae</taxon>
        <taxon>Pentapetalae</taxon>
        <taxon>rosids</taxon>
        <taxon>fabids</taxon>
        <taxon>Rosales</taxon>
        <taxon>Rhamnaceae</taxon>
        <taxon>Paliureae</taxon>
        <taxon>Ziziphus</taxon>
    </lineage>
</organism>
<dbReference type="PANTHER" id="PTHR19855:SF19">
    <property type="entry name" value="OS04G0619700 PROTEIN"/>
    <property type="match status" value="1"/>
</dbReference>
<evidence type="ECO:0000313" key="2">
    <source>
        <dbReference type="Proteomes" id="UP000813462"/>
    </source>
</evidence>
<accession>A0A978VSV7</accession>
<protein>
    <submittedName>
        <fullName evidence="1">Uncharacterized protein</fullName>
    </submittedName>
</protein>
<dbReference type="AlphaFoldDB" id="A0A978VSV7"/>
<evidence type="ECO:0000313" key="1">
    <source>
        <dbReference type="EMBL" id="KAH7541902.1"/>
    </source>
</evidence>
<reference evidence="1" key="1">
    <citation type="journal article" date="2021" name="Front. Plant Sci.">
        <title>Chromosome-Scale Genome Assembly for Chinese Sour Jujube and Insights Into Its Genome Evolution and Domestication Signature.</title>
        <authorList>
            <person name="Shen L.-Y."/>
            <person name="Luo H."/>
            <person name="Wang X.-L."/>
            <person name="Wang X.-M."/>
            <person name="Qiu X.-J."/>
            <person name="Liu H."/>
            <person name="Zhou S.-S."/>
            <person name="Jia K.-H."/>
            <person name="Nie S."/>
            <person name="Bao Y.-T."/>
            <person name="Zhang R.-G."/>
            <person name="Yun Q.-Z."/>
            <person name="Chai Y.-H."/>
            <person name="Lu J.-Y."/>
            <person name="Li Y."/>
            <person name="Zhao S.-W."/>
            <person name="Mao J.-F."/>
            <person name="Jia S.-G."/>
            <person name="Mao Y.-M."/>
        </authorList>
    </citation>
    <scope>NUCLEOTIDE SEQUENCE</scope>
    <source>
        <strain evidence="1">AT0</strain>
        <tissue evidence="1">Leaf</tissue>
    </source>
</reference>
<comment type="caution">
    <text evidence="1">The sequence shown here is derived from an EMBL/GenBank/DDBJ whole genome shotgun (WGS) entry which is preliminary data.</text>
</comment>
<name>A0A978VSV7_ZIZJJ</name>
<proteinExistence type="predicted"/>
<gene>
    <name evidence="1" type="ORF">FEM48_Zijuj02G0016500</name>
</gene>